<accession>A0A6G9XYA6</accession>
<sequence>MRIAPGCRNQPGAIPRPKKLNEITASEDVSRILAAFDRARHLIIDGLNMTEPYQDAIDLQESAFRAALVERSITQDEVLAERGETLRESTGVVGLVNAY</sequence>
<organism evidence="1 2">
    <name type="scientific">Nocardia brasiliensis</name>
    <dbReference type="NCBI Taxonomy" id="37326"/>
    <lineage>
        <taxon>Bacteria</taxon>
        <taxon>Bacillati</taxon>
        <taxon>Actinomycetota</taxon>
        <taxon>Actinomycetes</taxon>
        <taxon>Mycobacteriales</taxon>
        <taxon>Nocardiaceae</taxon>
        <taxon>Nocardia</taxon>
    </lineage>
</organism>
<protein>
    <submittedName>
        <fullName evidence="1">Uncharacterized protein</fullName>
    </submittedName>
</protein>
<dbReference type="EMBL" id="CP046171">
    <property type="protein sequence ID" value="QIS05908.1"/>
    <property type="molecule type" value="Genomic_DNA"/>
</dbReference>
<name>A0A6G9XYA6_NOCBR</name>
<evidence type="ECO:0000313" key="2">
    <source>
        <dbReference type="Proteomes" id="UP000501705"/>
    </source>
</evidence>
<reference evidence="1 2" key="1">
    <citation type="journal article" date="2019" name="ACS Chem. Biol.">
        <title>Identification and Mobilization of a Cryptic Antibiotic Biosynthesis Gene Locus from a Human-Pathogenic Nocardia Isolate.</title>
        <authorList>
            <person name="Herisse M."/>
            <person name="Ishida K."/>
            <person name="Porter J.L."/>
            <person name="Howden B."/>
            <person name="Hertweck C."/>
            <person name="Stinear T.P."/>
            <person name="Pidot S.J."/>
        </authorList>
    </citation>
    <scope>NUCLEOTIDE SEQUENCE [LARGE SCALE GENOMIC DNA]</scope>
    <source>
        <strain evidence="1 2">AUSMDU00024985</strain>
    </source>
</reference>
<dbReference type="AlphaFoldDB" id="A0A6G9XYA6"/>
<proteinExistence type="predicted"/>
<dbReference type="Proteomes" id="UP000501705">
    <property type="component" value="Chromosome"/>
</dbReference>
<gene>
    <name evidence="1" type="ORF">F5X71_29595</name>
</gene>
<evidence type="ECO:0000313" key="1">
    <source>
        <dbReference type="EMBL" id="QIS05908.1"/>
    </source>
</evidence>
<dbReference type="RefSeq" id="WP_167464962.1">
    <property type="nucleotide sequence ID" value="NZ_CP046171.1"/>
</dbReference>